<dbReference type="EMBL" id="JAODUO010001260">
    <property type="protein sequence ID" value="KAK2167753.1"/>
    <property type="molecule type" value="Genomic_DNA"/>
</dbReference>
<accession>A0AAD9NGI2</accession>
<feature type="signal peptide" evidence="3">
    <location>
        <begin position="1"/>
        <end position="26"/>
    </location>
</feature>
<feature type="compositionally biased region" description="Low complexity" evidence="1">
    <location>
        <begin position="330"/>
        <end position="346"/>
    </location>
</feature>
<feature type="compositionally biased region" description="Polar residues" evidence="1">
    <location>
        <begin position="347"/>
        <end position="362"/>
    </location>
</feature>
<reference evidence="4" key="1">
    <citation type="journal article" date="2023" name="Mol. Biol. Evol.">
        <title>Third-Generation Sequencing Reveals the Adaptive Role of the Epigenome in Three Deep-Sea Polychaetes.</title>
        <authorList>
            <person name="Perez M."/>
            <person name="Aroh O."/>
            <person name="Sun Y."/>
            <person name="Lan Y."/>
            <person name="Juniper S.K."/>
            <person name="Young C.R."/>
            <person name="Angers B."/>
            <person name="Qian P.Y."/>
        </authorList>
    </citation>
    <scope>NUCLEOTIDE SEQUENCE</scope>
    <source>
        <strain evidence="4">R07B-5</strain>
    </source>
</reference>
<keyword evidence="2" id="KW-0812">Transmembrane</keyword>
<evidence type="ECO:0000256" key="1">
    <source>
        <dbReference type="SAM" id="MobiDB-lite"/>
    </source>
</evidence>
<evidence type="ECO:0000313" key="5">
    <source>
        <dbReference type="Proteomes" id="UP001209878"/>
    </source>
</evidence>
<feature type="chain" id="PRO_5042297594" evidence="3">
    <location>
        <begin position="27"/>
        <end position="394"/>
    </location>
</feature>
<protein>
    <submittedName>
        <fullName evidence="4">Uncharacterized protein</fullName>
    </submittedName>
</protein>
<feature type="compositionally biased region" description="Basic and acidic residues" evidence="1">
    <location>
        <begin position="66"/>
        <end position="85"/>
    </location>
</feature>
<proteinExistence type="predicted"/>
<dbReference type="AlphaFoldDB" id="A0AAD9NGI2"/>
<keyword evidence="3" id="KW-0732">Signal</keyword>
<evidence type="ECO:0000313" key="4">
    <source>
        <dbReference type="EMBL" id="KAK2167753.1"/>
    </source>
</evidence>
<gene>
    <name evidence="4" type="ORF">NP493_1261g00007</name>
</gene>
<organism evidence="4 5">
    <name type="scientific">Ridgeia piscesae</name>
    <name type="common">Tubeworm</name>
    <dbReference type="NCBI Taxonomy" id="27915"/>
    <lineage>
        <taxon>Eukaryota</taxon>
        <taxon>Metazoa</taxon>
        <taxon>Spiralia</taxon>
        <taxon>Lophotrochozoa</taxon>
        <taxon>Annelida</taxon>
        <taxon>Polychaeta</taxon>
        <taxon>Sedentaria</taxon>
        <taxon>Canalipalpata</taxon>
        <taxon>Sabellida</taxon>
        <taxon>Siboglinidae</taxon>
        <taxon>Ridgeia</taxon>
    </lineage>
</organism>
<evidence type="ECO:0000256" key="2">
    <source>
        <dbReference type="SAM" id="Phobius"/>
    </source>
</evidence>
<feature type="transmembrane region" description="Helical" evidence="2">
    <location>
        <begin position="100"/>
        <end position="123"/>
    </location>
</feature>
<feature type="region of interest" description="Disordered" evidence="1">
    <location>
        <begin position="62"/>
        <end position="85"/>
    </location>
</feature>
<sequence length="394" mass="42271">MTMTSLVTVLFISVPLLLVAPPTCVALDEITADITSGIRVAMTTPTPTPPAQPRECVCPPVVVPRETGRKTTHSDKERKSSGDRREIRRRDGEYWLVPPFLIGATSVFVVYVTVQCIYLHCYAKKKITGMTSQHAHAPNPNRSQNGAVHVPAVLPTIIINDDPSSSSYSQAFLVPYDGQPRNSTGSAFSEDGAAEAQPFLMFPEVENATNPRRCSLHLAVPAGVSSAHRTSVCSAGPVMENSSTSGDLRAPRGSICYLPVGHAFSVPPHNGFVYPQGFLFARNTSYRQACTTASASDSEQSPQLTPVFVAPYFPGFKPGDEEVFFSIGPQQDGTGTGATEAAPTQTSSGSEEPQQPEATKQNGFFVRNNDATDSESMPMVEIKIDDETSPLCGT</sequence>
<feature type="region of interest" description="Disordered" evidence="1">
    <location>
        <begin position="321"/>
        <end position="394"/>
    </location>
</feature>
<name>A0AAD9NGI2_RIDPI</name>
<keyword evidence="5" id="KW-1185">Reference proteome</keyword>
<dbReference type="Proteomes" id="UP001209878">
    <property type="component" value="Unassembled WGS sequence"/>
</dbReference>
<comment type="caution">
    <text evidence="4">The sequence shown here is derived from an EMBL/GenBank/DDBJ whole genome shotgun (WGS) entry which is preliminary data.</text>
</comment>
<keyword evidence="2" id="KW-0472">Membrane</keyword>
<keyword evidence="2" id="KW-1133">Transmembrane helix</keyword>
<evidence type="ECO:0000256" key="3">
    <source>
        <dbReference type="SAM" id="SignalP"/>
    </source>
</evidence>